<dbReference type="PANTHER" id="PTHR44791:SF1">
    <property type="entry name" value="TELOMERASE PROTEIN COMPONENT 1"/>
    <property type="match status" value="1"/>
</dbReference>
<name>A0A3Q3JKL4_MONAL</name>
<feature type="domain" description="DUF4062" evidence="1">
    <location>
        <begin position="36"/>
        <end position="71"/>
    </location>
</feature>
<reference evidence="2" key="1">
    <citation type="submission" date="2025-08" db="UniProtKB">
        <authorList>
            <consortium name="Ensembl"/>
        </authorList>
    </citation>
    <scope>IDENTIFICATION</scope>
</reference>
<dbReference type="GO" id="GO:0005697">
    <property type="term" value="C:telomerase holoenzyme complex"/>
    <property type="evidence" value="ECO:0007669"/>
    <property type="project" value="TreeGrafter"/>
</dbReference>
<dbReference type="InterPro" id="IPR025139">
    <property type="entry name" value="DUF4062"/>
</dbReference>
<dbReference type="Pfam" id="PF13271">
    <property type="entry name" value="DUF4062"/>
    <property type="match status" value="1"/>
</dbReference>
<reference evidence="2" key="2">
    <citation type="submission" date="2025-09" db="UniProtKB">
        <authorList>
            <consortium name="Ensembl"/>
        </authorList>
    </citation>
    <scope>IDENTIFICATION</scope>
</reference>
<dbReference type="STRING" id="43700.ENSMALP00000020448"/>
<accession>A0A3Q3JKL4</accession>
<protein>
    <recommendedName>
        <fullName evidence="1">DUF4062 domain-containing protein</fullName>
    </recommendedName>
</protein>
<evidence type="ECO:0000313" key="3">
    <source>
        <dbReference type="Proteomes" id="UP000261600"/>
    </source>
</evidence>
<dbReference type="InterPro" id="IPR052652">
    <property type="entry name" value="Telomerase_Complex_Comp"/>
</dbReference>
<dbReference type="GO" id="GO:0070034">
    <property type="term" value="F:telomerase RNA binding"/>
    <property type="evidence" value="ECO:0007669"/>
    <property type="project" value="TreeGrafter"/>
</dbReference>
<dbReference type="AlphaFoldDB" id="A0A3Q3JKL4"/>
<dbReference type="GO" id="GO:0003720">
    <property type="term" value="F:telomerase activity"/>
    <property type="evidence" value="ECO:0007669"/>
    <property type="project" value="TreeGrafter"/>
</dbReference>
<organism evidence="2 3">
    <name type="scientific">Monopterus albus</name>
    <name type="common">Swamp eel</name>
    <dbReference type="NCBI Taxonomy" id="43700"/>
    <lineage>
        <taxon>Eukaryota</taxon>
        <taxon>Metazoa</taxon>
        <taxon>Chordata</taxon>
        <taxon>Craniata</taxon>
        <taxon>Vertebrata</taxon>
        <taxon>Euteleostomi</taxon>
        <taxon>Actinopterygii</taxon>
        <taxon>Neopterygii</taxon>
        <taxon>Teleostei</taxon>
        <taxon>Neoteleostei</taxon>
        <taxon>Acanthomorphata</taxon>
        <taxon>Anabantaria</taxon>
        <taxon>Synbranchiformes</taxon>
        <taxon>Synbranchidae</taxon>
        <taxon>Monopterus</taxon>
    </lineage>
</organism>
<sequence>MHGERDMLVWHVFPELRRRAASHCLYLQEVELRWGVTEEESVRTTELCLSEVCRSQMMIGILGERYGLVPPRPVLPDLPQYSWVNKITHRINKWSCGNSELSTML</sequence>
<evidence type="ECO:0000259" key="1">
    <source>
        <dbReference type="Pfam" id="PF13271"/>
    </source>
</evidence>
<dbReference type="Proteomes" id="UP000261600">
    <property type="component" value="Unplaced"/>
</dbReference>
<evidence type="ECO:0000313" key="2">
    <source>
        <dbReference type="Ensembl" id="ENSMALP00000020448.1"/>
    </source>
</evidence>
<proteinExistence type="predicted"/>
<dbReference type="Ensembl" id="ENSMALT00000020847.1">
    <property type="protein sequence ID" value="ENSMALP00000020448.1"/>
    <property type="gene ID" value="ENSMALG00000014294.1"/>
</dbReference>
<keyword evidence="3" id="KW-1185">Reference proteome</keyword>
<dbReference type="GO" id="GO:0000722">
    <property type="term" value="P:telomere maintenance via recombination"/>
    <property type="evidence" value="ECO:0007669"/>
    <property type="project" value="TreeGrafter"/>
</dbReference>
<dbReference type="PANTHER" id="PTHR44791">
    <property type="entry name" value="TELOMERASE PROTEIN COMPONENT 1 TEP1"/>
    <property type="match status" value="1"/>
</dbReference>